<feature type="domain" description="Radical SAM core" evidence="9">
    <location>
        <begin position="17"/>
        <end position="183"/>
    </location>
</feature>
<name>A0ABR8VF38_9BACT</name>
<dbReference type="PANTHER" id="PTHR42836">
    <property type="entry name" value="7-CARBOXY-7-DEAZAGUANINE SYNTHASE"/>
    <property type="match status" value="1"/>
</dbReference>
<dbReference type="HAMAP" id="MF_00917">
    <property type="entry name" value="QueE"/>
    <property type="match status" value="1"/>
</dbReference>
<feature type="binding site" evidence="8">
    <location>
        <begin position="36"/>
        <end position="38"/>
    </location>
    <ligand>
        <name>S-adenosyl-L-methionine</name>
        <dbReference type="ChEBI" id="CHEBI:59789"/>
    </ligand>
</feature>
<feature type="binding site" evidence="8">
    <location>
        <position position="67"/>
    </location>
    <ligand>
        <name>substrate</name>
    </ligand>
</feature>
<comment type="cofactor">
    <cofactor evidence="8">
        <name>Mg(2+)</name>
        <dbReference type="ChEBI" id="CHEBI:18420"/>
    </cofactor>
</comment>
<feature type="binding site" evidence="8">
    <location>
        <position position="69"/>
    </location>
    <ligand>
        <name>S-adenosyl-L-methionine</name>
        <dbReference type="ChEBI" id="CHEBI:59789"/>
    </ligand>
</feature>
<keyword evidence="8" id="KW-0671">Queuosine biosynthesis</keyword>
<keyword evidence="6 8" id="KW-0411">Iron-sulfur</keyword>
<comment type="function">
    <text evidence="8">Catalyzes the complex heterocyclic radical-mediated conversion of 6-carboxy-5,6,7,8-tetrahydropterin (CPH4) to 7-carboxy-7-deazaguanine (CDG), a step common to the biosynthetic pathways of all 7-deazapurine-containing compounds.</text>
</comment>
<comment type="caution">
    <text evidence="10">The sequence shown here is derived from an EMBL/GenBank/DDBJ whole genome shotgun (WGS) entry which is preliminary data.</text>
</comment>
<dbReference type="InterPro" id="IPR013785">
    <property type="entry name" value="Aldolase_TIM"/>
</dbReference>
<reference evidence="10 11" key="1">
    <citation type="submission" date="2020-08" db="EMBL/GenBank/DDBJ databases">
        <title>A Genomic Blueprint of the Chicken Gut Microbiome.</title>
        <authorList>
            <person name="Gilroy R."/>
            <person name="Ravi A."/>
            <person name="Getino M."/>
            <person name="Pursley I."/>
            <person name="Horton D.L."/>
            <person name="Alikhan N.-F."/>
            <person name="Baker D."/>
            <person name="Gharbi K."/>
            <person name="Hall N."/>
            <person name="Watson M."/>
            <person name="Adriaenssens E.M."/>
            <person name="Foster-Nyarko E."/>
            <person name="Jarju S."/>
            <person name="Secka A."/>
            <person name="Antonio M."/>
            <person name="Oren A."/>
            <person name="Chaudhuri R."/>
            <person name="La Ragione R.M."/>
            <person name="Hildebrand F."/>
            <person name="Pallen M.J."/>
        </authorList>
    </citation>
    <scope>NUCLEOTIDE SEQUENCE [LARGE SCALE GENOMIC DNA]</scope>
    <source>
        <strain evidence="10 11">Sa1YUN3</strain>
    </source>
</reference>
<feature type="binding site" evidence="8">
    <location>
        <position position="34"/>
    </location>
    <ligand>
        <name>[4Fe-4S] cluster</name>
        <dbReference type="ChEBI" id="CHEBI:49883"/>
        <note>4Fe-4S-S-AdoMet</note>
    </ligand>
</feature>
<keyword evidence="4 8" id="KW-0460">Magnesium</keyword>
<dbReference type="InterPro" id="IPR024924">
    <property type="entry name" value="7-CO-7-deazaguanine_synth-like"/>
</dbReference>
<keyword evidence="7 8" id="KW-0456">Lyase</keyword>
<comment type="caution">
    <text evidence="8">Lacks conserved residue(s) required for the propagation of feature annotation.</text>
</comment>
<dbReference type="Proteomes" id="UP000616346">
    <property type="component" value="Unassembled WGS sequence"/>
</dbReference>
<comment type="pathway">
    <text evidence="8">Purine metabolism; 7-cyano-7-deazaguanine biosynthesis.</text>
</comment>
<feature type="binding site" evidence="8">
    <location>
        <begin position="110"/>
        <end position="112"/>
    </location>
    <ligand>
        <name>S-adenosyl-L-methionine</name>
        <dbReference type="ChEBI" id="CHEBI:59789"/>
    </ligand>
</feature>
<dbReference type="SFLD" id="SFLDS00029">
    <property type="entry name" value="Radical_SAM"/>
    <property type="match status" value="1"/>
</dbReference>
<gene>
    <name evidence="8" type="primary">queE</name>
    <name evidence="10" type="ORF">H9626_14490</name>
</gene>
<evidence type="ECO:0000256" key="7">
    <source>
        <dbReference type="ARBA" id="ARBA00023239"/>
    </source>
</evidence>
<evidence type="ECO:0000256" key="4">
    <source>
        <dbReference type="ARBA" id="ARBA00022842"/>
    </source>
</evidence>
<evidence type="ECO:0000313" key="10">
    <source>
        <dbReference type="EMBL" id="MBD8003391.1"/>
    </source>
</evidence>
<proteinExistence type="inferred from homology"/>
<dbReference type="InterPro" id="IPR058240">
    <property type="entry name" value="rSAM_sf"/>
</dbReference>
<dbReference type="EMBL" id="JACSPQ010000055">
    <property type="protein sequence ID" value="MBD8003391.1"/>
    <property type="molecule type" value="Genomic_DNA"/>
</dbReference>
<comment type="cofactor">
    <cofactor evidence="8">
        <name>S-adenosyl-L-methionine</name>
        <dbReference type="ChEBI" id="CHEBI:59789"/>
    </cofactor>
    <text evidence="8">Binds 1 S-adenosyl-L-methionine per subunit.</text>
</comment>
<evidence type="ECO:0000256" key="8">
    <source>
        <dbReference type="HAMAP-Rule" id="MF_00917"/>
    </source>
</evidence>
<comment type="catalytic activity">
    <reaction evidence="8">
        <text>6-carboxy-5,6,7,8-tetrahydropterin + H(+) = 7-carboxy-7-carbaguanine + NH4(+)</text>
        <dbReference type="Rhea" id="RHEA:27974"/>
        <dbReference type="ChEBI" id="CHEBI:15378"/>
        <dbReference type="ChEBI" id="CHEBI:28938"/>
        <dbReference type="ChEBI" id="CHEBI:61032"/>
        <dbReference type="ChEBI" id="CHEBI:61036"/>
        <dbReference type="EC" id="4.3.99.3"/>
    </reaction>
</comment>
<evidence type="ECO:0000259" key="9">
    <source>
        <dbReference type="PROSITE" id="PS51918"/>
    </source>
</evidence>
<dbReference type="InterPro" id="IPR007197">
    <property type="entry name" value="rSAM"/>
</dbReference>
<dbReference type="EC" id="4.3.99.3" evidence="8"/>
<dbReference type="CDD" id="cd01335">
    <property type="entry name" value="Radical_SAM"/>
    <property type="match status" value="1"/>
</dbReference>
<evidence type="ECO:0000313" key="11">
    <source>
        <dbReference type="Proteomes" id="UP000616346"/>
    </source>
</evidence>
<keyword evidence="2 8" id="KW-0949">S-adenosyl-L-methionine</keyword>
<feature type="binding site" evidence="8">
    <location>
        <begin position="11"/>
        <end position="13"/>
    </location>
    <ligand>
        <name>substrate</name>
    </ligand>
</feature>
<dbReference type="PANTHER" id="PTHR42836:SF1">
    <property type="entry name" value="7-CARBOXY-7-DEAZAGUANINE SYNTHASE"/>
    <property type="match status" value="1"/>
</dbReference>
<feature type="binding site" evidence="8">
    <location>
        <position position="183"/>
    </location>
    <ligand>
        <name>substrate</name>
    </ligand>
</feature>
<evidence type="ECO:0000256" key="3">
    <source>
        <dbReference type="ARBA" id="ARBA00022723"/>
    </source>
</evidence>
<keyword evidence="5 8" id="KW-0408">Iron</keyword>
<feature type="binding site" evidence="8">
    <location>
        <position position="39"/>
    </location>
    <ligand>
        <name>Mg(2+)</name>
        <dbReference type="ChEBI" id="CHEBI:18420"/>
    </ligand>
</feature>
<organism evidence="10 11">
    <name type="scientific">Phocaeicola faecium</name>
    <dbReference type="NCBI Taxonomy" id="2762213"/>
    <lineage>
        <taxon>Bacteria</taxon>
        <taxon>Pseudomonadati</taxon>
        <taxon>Bacteroidota</taxon>
        <taxon>Bacteroidia</taxon>
        <taxon>Bacteroidales</taxon>
        <taxon>Bacteroidaceae</taxon>
        <taxon>Phocaeicola</taxon>
    </lineage>
</organism>
<dbReference type="Gene3D" id="3.20.20.70">
    <property type="entry name" value="Aldolase class I"/>
    <property type="match status" value="1"/>
</dbReference>
<evidence type="ECO:0000256" key="6">
    <source>
        <dbReference type="ARBA" id="ARBA00023014"/>
    </source>
</evidence>
<comment type="similarity">
    <text evidence="8">Belongs to the radical SAM superfamily. 7-carboxy-7-deazaguanine synthase family.</text>
</comment>
<dbReference type="RefSeq" id="WP_191710934.1">
    <property type="nucleotide sequence ID" value="NZ_JACSPQ010000055.1"/>
</dbReference>
<feature type="binding site" evidence="8">
    <location>
        <position position="37"/>
    </location>
    <ligand>
        <name>[4Fe-4S] cluster</name>
        <dbReference type="ChEBI" id="CHEBI:49883"/>
        <note>4Fe-4S-S-AdoMet</note>
    </ligand>
</feature>
<keyword evidence="11" id="KW-1185">Reference proteome</keyword>
<dbReference type="PIRSF" id="PIRSF000370">
    <property type="entry name" value="QueE"/>
    <property type="match status" value="1"/>
</dbReference>
<dbReference type="PROSITE" id="PS51918">
    <property type="entry name" value="RADICAL_SAM"/>
    <property type="match status" value="1"/>
</dbReference>
<comment type="subunit">
    <text evidence="8">Homodimer.</text>
</comment>
<keyword evidence="3 8" id="KW-0479">Metal-binding</keyword>
<sequence length="183" mass="20500">MRKINELFYSLQGEGFHTGTPAVFIRFSGCNLKCDFCDTRHESGTLMTDEELLERVSAFPCRMVILTGGEPGLWIDDDLVEKLHALGKYVAIETNGTCVLPEAIDWVTCSPKQGGKLNVKRIDEVKVVYTGAGQDVESYLALPALHYFLQPCSCSNTEEVIAYIKAHPQWRLSLQTHKLIHIP</sequence>
<feature type="binding site" evidence="8">
    <location>
        <position position="26"/>
    </location>
    <ligand>
        <name>substrate</name>
    </ligand>
</feature>
<protein>
    <recommendedName>
        <fullName evidence="8">7-carboxy-7-deazaguanine synthase</fullName>
        <shortName evidence="8">CDG synthase</shortName>
        <ecNumber evidence="8">4.3.99.3</ecNumber>
    </recommendedName>
    <alternativeName>
        <fullName evidence="8">Queuosine biosynthesis protein QueE</fullName>
    </alternativeName>
</protein>
<dbReference type="SUPFAM" id="SSF102114">
    <property type="entry name" value="Radical SAM enzymes"/>
    <property type="match status" value="1"/>
</dbReference>
<comment type="cofactor">
    <cofactor evidence="8">
        <name>[4Fe-4S] cluster</name>
        <dbReference type="ChEBI" id="CHEBI:49883"/>
    </cofactor>
    <text evidence="8">Binds 1 [4Fe-4S] cluster. The cluster is coordinated with 3 cysteines and an exchangeable S-adenosyl-L-methionine.</text>
</comment>
<evidence type="ECO:0000256" key="1">
    <source>
        <dbReference type="ARBA" id="ARBA00022485"/>
    </source>
</evidence>
<feature type="binding site" evidence="8">
    <location>
        <position position="30"/>
    </location>
    <ligand>
        <name>[4Fe-4S] cluster</name>
        <dbReference type="ChEBI" id="CHEBI:49883"/>
        <note>4Fe-4S-S-AdoMet</note>
    </ligand>
</feature>
<keyword evidence="1 8" id="KW-0004">4Fe-4S</keyword>
<dbReference type="Pfam" id="PF04055">
    <property type="entry name" value="Radical_SAM"/>
    <property type="match status" value="1"/>
</dbReference>
<accession>A0ABR8VF38</accession>
<evidence type="ECO:0000256" key="5">
    <source>
        <dbReference type="ARBA" id="ARBA00023004"/>
    </source>
</evidence>
<evidence type="ECO:0000256" key="2">
    <source>
        <dbReference type="ARBA" id="ARBA00022691"/>
    </source>
</evidence>